<dbReference type="Proteomes" id="UP000485058">
    <property type="component" value="Unassembled WGS sequence"/>
</dbReference>
<comment type="caution">
    <text evidence="3">The sequence shown here is derived from an EMBL/GenBank/DDBJ whole genome shotgun (WGS) entry which is preliminary data.</text>
</comment>
<sequence>MSHTHYAMHLLHALASHLCDLTPGTLLSEPSPLPAAGHSAAGWSSRREVRPRVSSGWGGHGSSRGGGGARTREWGAWSRLRGGEGEGVGQCTSESNCHVIKDHHGHHWGHWQGIKDRQGWKLLIRGQDQCSVTHGVTRPRMCECGCHFGEIKRSAIGDRVPPLQPAGEVV</sequence>
<feature type="chain" id="PRO_5025607771" evidence="2">
    <location>
        <begin position="20"/>
        <end position="170"/>
    </location>
</feature>
<organism evidence="3 4">
    <name type="scientific">Haematococcus lacustris</name>
    <name type="common">Green alga</name>
    <name type="synonym">Haematococcus pluvialis</name>
    <dbReference type="NCBI Taxonomy" id="44745"/>
    <lineage>
        <taxon>Eukaryota</taxon>
        <taxon>Viridiplantae</taxon>
        <taxon>Chlorophyta</taxon>
        <taxon>core chlorophytes</taxon>
        <taxon>Chlorophyceae</taxon>
        <taxon>CS clade</taxon>
        <taxon>Chlamydomonadales</taxon>
        <taxon>Haematococcaceae</taxon>
        <taxon>Haematococcus</taxon>
    </lineage>
</organism>
<evidence type="ECO:0000313" key="4">
    <source>
        <dbReference type="Proteomes" id="UP000485058"/>
    </source>
</evidence>
<evidence type="ECO:0000256" key="2">
    <source>
        <dbReference type="SAM" id="SignalP"/>
    </source>
</evidence>
<keyword evidence="2" id="KW-0732">Signal</keyword>
<name>A0A699YLN3_HAELA</name>
<feature type="signal peptide" evidence="2">
    <location>
        <begin position="1"/>
        <end position="19"/>
    </location>
</feature>
<dbReference type="EMBL" id="BLLF01000118">
    <property type="protein sequence ID" value="GFH07826.1"/>
    <property type="molecule type" value="Genomic_DNA"/>
</dbReference>
<protein>
    <submittedName>
        <fullName evidence="3">Uncharacterized protein</fullName>
    </submittedName>
</protein>
<evidence type="ECO:0000256" key="1">
    <source>
        <dbReference type="SAM" id="MobiDB-lite"/>
    </source>
</evidence>
<reference evidence="3 4" key="1">
    <citation type="submission" date="2020-02" db="EMBL/GenBank/DDBJ databases">
        <title>Draft genome sequence of Haematococcus lacustris strain NIES-144.</title>
        <authorList>
            <person name="Morimoto D."/>
            <person name="Nakagawa S."/>
            <person name="Yoshida T."/>
            <person name="Sawayama S."/>
        </authorList>
    </citation>
    <scope>NUCLEOTIDE SEQUENCE [LARGE SCALE GENOMIC DNA]</scope>
    <source>
        <strain evidence="3 4">NIES-144</strain>
    </source>
</reference>
<proteinExistence type="predicted"/>
<gene>
    <name evidence="3" type="ORF">HaLaN_02686</name>
</gene>
<accession>A0A699YLN3</accession>
<evidence type="ECO:0000313" key="3">
    <source>
        <dbReference type="EMBL" id="GFH07826.1"/>
    </source>
</evidence>
<feature type="region of interest" description="Disordered" evidence="1">
    <location>
        <begin position="32"/>
        <end position="72"/>
    </location>
</feature>
<keyword evidence="4" id="KW-1185">Reference proteome</keyword>
<feature type="compositionally biased region" description="Gly residues" evidence="1">
    <location>
        <begin position="56"/>
        <end position="69"/>
    </location>
</feature>
<dbReference type="AlphaFoldDB" id="A0A699YLN3"/>